<gene>
    <name evidence="7" type="ORF">CFP56_020836</name>
</gene>
<comment type="caution">
    <text evidence="7">The sequence shown here is derived from an EMBL/GenBank/DDBJ whole genome shotgun (WGS) entry which is preliminary data.</text>
</comment>
<evidence type="ECO:0000313" key="8">
    <source>
        <dbReference type="Proteomes" id="UP000237347"/>
    </source>
</evidence>
<dbReference type="EMBL" id="PKMF04000322">
    <property type="protein sequence ID" value="KAK7837763.1"/>
    <property type="molecule type" value="Genomic_DNA"/>
</dbReference>
<evidence type="ECO:0000256" key="3">
    <source>
        <dbReference type="ARBA" id="ARBA00022729"/>
    </source>
</evidence>
<keyword evidence="3" id="KW-0732">Signal</keyword>
<dbReference type="Proteomes" id="UP000237347">
    <property type="component" value="Unassembled WGS sequence"/>
</dbReference>
<evidence type="ECO:0000256" key="2">
    <source>
        <dbReference type="ARBA" id="ARBA00022692"/>
    </source>
</evidence>
<keyword evidence="8" id="KW-1185">Reference proteome</keyword>
<proteinExistence type="predicted"/>
<evidence type="ECO:0000313" key="7">
    <source>
        <dbReference type="EMBL" id="KAK7837763.1"/>
    </source>
</evidence>
<dbReference type="GO" id="GO:0016020">
    <property type="term" value="C:membrane"/>
    <property type="evidence" value="ECO:0007669"/>
    <property type="project" value="UniProtKB-SubCell"/>
</dbReference>
<dbReference type="Pfam" id="PF12819">
    <property type="entry name" value="Malectin_like"/>
    <property type="match status" value="1"/>
</dbReference>
<accession>A0AAW0KGR6</accession>
<comment type="subcellular location">
    <subcellularLocation>
        <location evidence="1">Membrane</location>
        <topology evidence="1">Single-pass membrane protein</topology>
    </subcellularLocation>
</comment>
<dbReference type="GO" id="GO:0016301">
    <property type="term" value="F:kinase activity"/>
    <property type="evidence" value="ECO:0007669"/>
    <property type="project" value="UniProtKB-KW"/>
</dbReference>
<evidence type="ECO:0000259" key="6">
    <source>
        <dbReference type="Pfam" id="PF12819"/>
    </source>
</evidence>
<keyword evidence="5" id="KW-0472">Membrane</keyword>
<name>A0AAW0KGR6_QUESU</name>
<dbReference type="InterPro" id="IPR024788">
    <property type="entry name" value="Malectin-like_Carb-bd_dom"/>
</dbReference>
<sequence>MVACLIDKETGSWDIDKVKGVFLPHEAEAILGMTISSRPVKDSVIWAWTTNGNFSMKGAYWVAQKWLKDQNHKADKGSTSDNTRFISIDCGIPEGSSYKDGATEINYTSDSTFTDTGVNGNIAPG</sequence>
<reference evidence="7 8" key="1">
    <citation type="journal article" date="2018" name="Sci. Data">
        <title>The draft genome sequence of cork oak.</title>
        <authorList>
            <person name="Ramos A.M."/>
            <person name="Usie A."/>
            <person name="Barbosa P."/>
            <person name="Barros P.M."/>
            <person name="Capote T."/>
            <person name="Chaves I."/>
            <person name="Simoes F."/>
            <person name="Abreu I."/>
            <person name="Carrasquinho I."/>
            <person name="Faro C."/>
            <person name="Guimaraes J.B."/>
            <person name="Mendonca D."/>
            <person name="Nobrega F."/>
            <person name="Rodrigues L."/>
            <person name="Saibo N.J.M."/>
            <person name="Varela M.C."/>
            <person name="Egas C."/>
            <person name="Matos J."/>
            <person name="Miguel C.M."/>
            <person name="Oliveira M.M."/>
            <person name="Ricardo C.P."/>
            <person name="Goncalves S."/>
        </authorList>
    </citation>
    <scope>NUCLEOTIDE SEQUENCE [LARGE SCALE GENOMIC DNA]</scope>
    <source>
        <strain evidence="8">cv. HL8</strain>
    </source>
</reference>
<keyword evidence="2" id="KW-0812">Transmembrane</keyword>
<evidence type="ECO:0000256" key="4">
    <source>
        <dbReference type="ARBA" id="ARBA00022989"/>
    </source>
</evidence>
<feature type="domain" description="Malectin-like" evidence="6">
    <location>
        <begin position="88"/>
        <end position="123"/>
    </location>
</feature>
<protein>
    <submittedName>
        <fullName evidence="7">Lrr receptor-like serine/threonine-protein kinase</fullName>
    </submittedName>
</protein>
<evidence type="ECO:0000256" key="1">
    <source>
        <dbReference type="ARBA" id="ARBA00004167"/>
    </source>
</evidence>
<keyword evidence="4" id="KW-1133">Transmembrane helix</keyword>
<organism evidence="7 8">
    <name type="scientific">Quercus suber</name>
    <name type="common">Cork oak</name>
    <dbReference type="NCBI Taxonomy" id="58331"/>
    <lineage>
        <taxon>Eukaryota</taxon>
        <taxon>Viridiplantae</taxon>
        <taxon>Streptophyta</taxon>
        <taxon>Embryophyta</taxon>
        <taxon>Tracheophyta</taxon>
        <taxon>Spermatophyta</taxon>
        <taxon>Magnoliopsida</taxon>
        <taxon>eudicotyledons</taxon>
        <taxon>Gunneridae</taxon>
        <taxon>Pentapetalae</taxon>
        <taxon>rosids</taxon>
        <taxon>fabids</taxon>
        <taxon>Fagales</taxon>
        <taxon>Fagaceae</taxon>
        <taxon>Quercus</taxon>
    </lineage>
</organism>
<dbReference type="AlphaFoldDB" id="A0AAW0KGR6"/>
<evidence type="ECO:0000256" key="5">
    <source>
        <dbReference type="ARBA" id="ARBA00023136"/>
    </source>
</evidence>